<feature type="domain" description="CoA carboxyltransferase C-terminal" evidence="2">
    <location>
        <begin position="270"/>
        <end position="538"/>
    </location>
</feature>
<dbReference type="Proteomes" id="UP001596978">
    <property type="component" value="Unassembled WGS sequence"/>
</dbReference>
<dbReference type="SUPFAM" id="SSF52096">
    <property type="entry name" value="ClpP/crotonase"/>
    <property type="match status" value="2"/>
</dbReference>
<dbReference type="RefSeq" id="WP_386406631.1">
    <property type="nucleotide sequence ID" value="NZ_JBHTJH010000004.1"/>
</dbReference>
<feature type="domain" description="CoA carboxyltransferase N-terminal" evidence="1">
    <location>
        <begin position="12"/>
        <end position="270"/>
    </location>
</feature>
<protein>
    <submittedName>
        <fullName evidence="3">Acyl-CoA carboxylase subunit beta</fullName>
        <ecNumber evidence="3">6.-.-.-</ecNumber>
    </submittedName>
</protein>
<name>A0ABW3CZ95_9FLAO</name>
<dbReference type="Gene3D" id="3.90.226.10">
    <property type="entry name" value="2-enoyl-CoA Hydratase, Chain A, domain 1"/>
    <property type="match status" value="2"/>
</dbReference>
<dbReference type="PROSITE" id="PS50980">
    <property type="entry name" value="COA_CT_NTER"/>
    <property type="match status" value="1"/>
</dbReference>
<evidence type="ECO:0000313" key="4">
    <source>
        <dbReference type="Proteomes" id="UP001596978"/>
    </source>
</evidence>
<evidence type="ECO:0000313" key="3">
    <source>
        <dbReference type="EMBL" id="MFD0862187.1"/>
    </source>
</evidence>
<proteinExistence type="predicted"/>
<dbReference type="InterPro" id="IPR029045">
    <property type="entry name" value="ClpP/crotonase-like_dom_sf"/>
</dbReference>
<dbReference type="PANTHER" id="PTHR22855">
    <property type="entry name" value="ACETYL, PROPIONYL, PYRUVATE, AND GLUTACONYL CARBOXYLASE-RELATED"/>
    <property type="match status" value="1"/>
</dbReference>
<dbReference type="Pfam" id="PF01039">
    <property type="entry name" value="Carboxyl_trans"/>
    <property type="match status" value="1"/>
</dbReference>
<dbReference type="EMBL" id="JBHTJH010000004">
    <property type="protein sequence ID" value="MFD0862187.1"/>
    <property type="molecule type" value="Genomic_DNA"/>
</dbReference>
<evidence type="ECO:0000259" key="1">
    <source>
        <dbReference type="PROSITE" id="PS50980"/>
    </source>
</evidence>
<reference evidence="4" key="1">
    <citation type="journal article" date="2019" name="Int. J. Syst. Evol. Microbiol.">
        <title>The Global Catalogue of Microorganisms (GCM) 10K type strain sequencing project: providing services to taxonomists for standard genome sequencing and annotation.</title>
        <authorList>
            <consortium name="The Broad Institute Genomics Platform"/>
            <consortium name="The Broad Institute Genome Sequencing Center for Infectious Disease"/>
            <person name="Wu L."/>
            <person name="Ma J."/>
        </authorList>
    </citation>
    <scope>NUCLEOTIDE SEQUENCE [LARGE SCALE GENOMIC DNA]</scope>
    <source>
        <strain evidence="4">CCUG 62952</strain>
    </source>
</reference>
<dbReference type="PROSITE" id="PS50989">
    <property type="entry name" value="COA_CT_CTER"/>
    <property type="match status" value="1"/>
</dbReference>
<dbReference type="PANTHER" id="PTHR22855:SF13">
    <property type="entry name" value="METHYLCROTONOYL-COA CARBOXYLASE BETA CHAIN, MITOCHONDRIAL"/>
    <property type="match status" value="1"/>
</dbReference>
<keyword evidence="3" id="KW-0436">Ligase</keyword>
<dbReference type="GO" id="GO:0016874">
    <property type="term" value="F:ligase activity"/>
    <property type="evidence" value="ECO:0007669"/>
    <property type="project" value="UniProtKB-KW"/>
</dbReference>
<comment type="caution">
    <text evidence="3">The sequence shown here is derived from an EMBL/GenBank/DDBJ whole genome shotgun (WGS) entry which is preliminary data.</text>
</comment>
<accession>A0ABW3CZ95</accession>
<dbReference type="InterPro" id="IPR034733">
    <property type="entry name" value="AcCoA_carboxyl_beta"/>
</dbReference>
<dbReference type="InterPro" id="IPR045190">
    <property type="entry name" value="MCCB/AccD1-like"/>
</dbReference>
<dbReference type="InterPro" id="IPR011763">
    <property type="entry name" value="COA_CT_C"/>
</dbReference>
<gene>
    <name evidence="3" type="ORF">ACFQ1M_08195</name>
</gene>
<dbReference type="EC" id="6.-.-.-" evidence="3"/>
<organism evidence="3 4">
    <name type="scientific">Sungkyunkwania multivorans</name>
    <dbReference type="NCBI Taxonomy" id="1173618"/>
    <lineage>
        <taxon>Bacteria</taxon>
        <taxon>Pseudomonadati</taxon>
        <taxon>Bacteroidota</taxon>
        <taxon>Flavobacteriia</taxon>
        <taxon>Flavobacteriales</taxon>
        <taxon>Flavobacteriaceae</taxon>
        <taxon>Sungkyunkwania</taxon>
    </lineage>
</organism>
<dbReference type="InterPro" id="IPR011762">
    <property type="entry name" value="COA_CT_N"/>
</dbReference>
<keyword evidence="4" id="KW-1185">Reference proteome</keyword>
<evidence type="ECO:0000259" key="2">
    <source>
        <dbReference type="PROSITE" id="PS50989"/>
    </source>
</evidence>
<sequence>MDLNFNKNEDHNKLLVSDLRRKFAKVKLGGGQKRIDKLHAQGKMTARERIDYLLDAKRPSIEIGVFAGEGMYEEHGGCPSAGVVVKIGYVKGKQCIVVANDATVKAGAWFPITGKKNLRAQEIAIENRLPIIYLVDSAGVYLPMQDEIFPDKEHFGRIFRNNAVMSSMGITQIAAVMGSCVAGGAYLPIMSDEALIVDKTGSIFLAGSYLVKAAIGEEIDNETLGGATTHCEVSGVTDYKAKDDKDALDTIKNIVDKIGDFDKAGYHRSEAIKPKENPQDIYGILPKARNEQYDMMEIIRRLVDDSAFDEYKAGYGQTLITGYARIDGWAVGIVANQRKIVKTTKAKTKPSQMQFGGVIYSDSADKATRFIANCNQKKIPLVFLQDVTGFMVGSKSEHGGIIKDGAKMVNAVSNSVVPKFTVIIGNSYGAGNYAMCGKAYDPRLIFAWPSAELAVMGGSQAAKVLLQIETASLKKRGETITPEKEKELFDSIKSRYDAQVSPYYAAARLWTDAIIDPLDTRKWISIGIEAANHAPIEKPFNLGVIQT</sequence>